<gene>
    <name evidence="1" type="ORF">UFOVP447_80</name>
</gene>
<proteinExistence type="predicted"/>
<protein>
    <submittedName>
        <fullName evidence="1">Uncharacterized protein</fullName>
    </submittedName>
</protein>
<dbReference type="EMBL" id="LR796423">
    <property type="protein sequence ID" value="CAB4143116.1"/>
    <property type="molecule type" value="Genomic_DNA"/>
</dbReference>
<accession>A0A6J5MDS7</accession>
<organism evidence="1">
    <name type="scientific">uncultured Caudovirales phage</name>
    <dbReference type="NCBI Taxonomy" id="2100421"/>
    <lineage>
        <taxon>Viruses</taxon>
        <taxon>Duplodnaviria</taxon>
        <taxon>Heunggongvirae</taxon>
        <taxon>Uroviricota</taxon>
        <taxon>Caudoviricetes</taxon>
        <taxon>Peduoviridae</taxon>
        <taxon>Maltschvirus</taxon>
        <taxon>Maltschvirus maltsch</taxon>
    </lineage>
</organism>
<name>A0A6J5MDS7_9CAUD</name>
<evidence type="ECO:0000313" key="1">
    <source>
        <dbReference type="EMBL" id="CAB4143116.1"/>
    </source>
</evidence>
<sequence length="164" mass="17416">MAAVQQVLMAVGTSVFLPSSLIAAASGESYNDDFASAGISLFLRTNGTLLFEYSANGTLQDPPFPVSEESNWLVGGTSSLFSARMRRISGNAFLVGSSAINTWLPITTELNWNLVSSSNSFQRFDSKAVTAVLEIAFTNNLTNILAQSNISFSTLASTQGGFIP</sequence>
<reference evidence="1" key="1">
    <citation type="submission" date="2020-04" db="EMBL/GenBank/DDBJ databases">
        <authorList>
            <person name="Chiriac C."/>
            <person name="Salcher M."/>
            <person name="Ghai R."/>
            <person name="Kavagutti S V."/>
        </authorList>
    </citation>
    <scope>NUCLEOTIDE SEQUENCE</scope>
</reference>